<reference evidence="8 9" key="1">
    <citation type="submission" date="2019-05" db="EMBL/GenBank/DDBJ databases">
        <authorList>
            <person name="Zhang J.-Y."/>
            <person name="Feg X."/>
            <person name="Du Z.-J."/>
        </authorList>
    </citation>
    <scope>NUCLEOTIDE SEQUENCE [LARGE SCALE GENOMIC DNA]</scope>
    <source>
        <strain evidence="8 9">RZ26</strain>
    </source>
</reference>
<feature type="chain" id="PRO_5024328547" evidence="7">
    <location>
        <begin position="23"/>
        <end position="782"/>
    </location>
</feature>
<keyword evidence="2 7" id="KW-0732">Signal</keyword>
<dbReference type="PROSITE" id="PS51257">
    <property type="entry name" value="PROKAR_LIPOPROTEIN"/>
    <property type="match status" value="1"/>
</dbReference>
<comment type="similarity">
    <text evidence="1">Belongs to the peptidase S45 family.</text>
</comment>
<dbReference type="Gene3D" id="2.30.120.10">
    <property type="match status" value="1"/>
</dbReference>
<feature type="signal peptide" evidence="7">
    <location>
        <begin position="1"/>
        <end position="22"/>
    </location>
</feature>
<dbReference type="GO" id="GO:0046872">
    <property type="term" value="F:metal ion binding"/>
    <property type="evidence" value="ECO:0007669"/>
    <property type="project" value="UniProtKB-KW"/>
</dbReference>
<keyword evidence="3" id="KW-0378">Hydrolase</keyword>
<comment type="caution">
    <text evidence="8">The sequence shown here is derived from an EMBL/GenBank/DDBJ whole genome shotgun (WGS) entry which is preliminary data.</text>
</comment>
<dbReference type="CDD" id="cd03747">
    <property type="entry name" value="Ntn_PGA_like"/>
    <property type="match status" value="1"/>
</dbReference>
<keyword evidence="6" id="KW-0106">Calcium</keyword>
<dbReference type="InterPro" id="IPR023343">
    <property type="entry name" value="Penicillin_amidase_dom1"/>
</dbReference>
<evidence type="ECO:0000256" key="2">
    <source>
        <dbReference type="ARBA" id="ARBA00022729"/>
    </source>
</evidence>
<keyword evidence="4" id="KW-0865">Zymogen</keyword>
<dbReference type="Proteomes" id="UP000310314">
    <property type="component" value="Unassembled WGS sequence"/>
</dbReference>
<name>A0A5S3PRF9_9FLAO</name>
<dbReference type="InterPro" id="IPR043147">
    <property type="entry name" value="Penicillin_amidase_A-knob"/>
</dbReference>
<evidence type="ECO:0000313" key="9">
    <source>
        <dbReference type="Proteomes" id="UP000310314"/>
    </source>
</evidence>
<dbReference type="Gene3D" id="3.60.20.10">
    <property type="entry name" value="Glutamine Phosphoribosylpyrophosphate, subunit 1, domain 1"/>
    <property type="match status" value="1"/>
</dbReference>
<gene>
    <name evidence="8" type="ORF">FEE95_12695</name>
</gene>
<dbReference type="PANTHER" id="PTHR34218:SF3">
    <property type="entry name" value="ACYL-HOMOSERINE LACTONE ACYLASE PVDQ"/>
    <property type="match status" value="1"/>
</dbReference>
<dbReference type="Gene3D" id="1.10.439.10">
    <property type="entry name" value="Penicillin Amidohydrolase, domain 1"/>
    <property type="match status" value="1"/>
</dbReference>
<evidence type="ECO:0000256" key="5">
    <source>
        <dbReference type="PIRSR" id="PIRSR001227-1"/>
    </source>
</evidence>
<dbReference type="InterPro" id="IPR043146">
    <property type="entry name" value="Penicillin_amidase_N_B-knob"/>
</dbReference>
<organism evidence="8 9">
    <name type="scientific">Maribacter algarum</name>
    <name type="common">ex Zhang et al. 2020</name>
    <dbReference type="NCBI Taxonomy" id="2578118"/>
    <lineage>
        <taxon>Bacteria</taxon>
        <taxon>Pseudomonadati</taxon>
        <taxon>Bacteroidota</taxon>
        <taxon>Flavobacteriia</taxon>
        <taxon>Flavobacteriales</taxon>
        <taxon>Flavobacteriaceae</taxon>
        <taxon>Maribacter</taxon>
    </lineage>
</organism>
<keyword evidence="6" id="KW-0479">Metal-binding</keyword>
<dbReference type="EMBL" id="VATY01000002">
    <property type="protein sequence ID" value="TMM57336.1"/>
    <property type="molecule type" value="Genomic_DNA"/>
</dbReference>
<evidence type="ECO:0000256" key="7">
    <source>
        <dbReference type="SAM" id="SignalP"/>
    </source>
</evidence>
<evidence type="ECO:0000256" key="3">
    <source>
        <dbReference type="ARBA" id="ARBA00022801"/>
    </source>
</evidence>
<dbReference type="GO" id="GO:0016811">
    <property type="term" value="F:hydrolase activity, acting on carbon-nitrogen (but not peptide) bonds, in linear amides"/>
    <property type="evidence" value="ECO:0007669"/>
    <property type="project" value="InterPro"/>
</dbReference>
<dbReference type="InterPro" id="IPR014395">
    <property type="entry name" value="Pen/GL7ACA/AHL_acylase"/>
</dbReference>
<dbReference type="Gene3D" id="1.10.1400.10">
    <property type="match status" value="1"/>
</dbReference>
<evidence type="ECO:0000313" key="8">
    <source>
        <dbReference type="EMBL" id="TMM57336.1"/>
    </source>
</evidence>
<proteinExistence type="inferred from homology"/>
<dbReference type="RefSeq" id="WP_138658319.1">
    <property type="nucleotide sequence ID" value="NZ_VATY01000002.1"/>
</dbReference>
<protein>
    <submittedName>
        <fullName evidence="8">Penicillin acylase family protein</fullName>
    </submittedName>
</protein>
<dbReference type="Pfam" id="PF01804">
    <property type="entry name" value="Penicil_amidase"/>
    <property type="match status" value="1"/>
</dbReference>
<comment type="cofactor">
    <cofactor evidence="6">
        <name>Ca(2+)</name>
        <dbReference type="ChEBI" id="CHEBI:29108"/>
    </cofactor>
    <text evidence="6">Binds 1 Ca(2+) ion per dimer.</text>
</comment>
<dbReference type="GO" id="GO:0017000">
    <property type="term" value="P:antibiotic biosynthetic process"/>
    <property type="evidence" value="ECO:0007669"/>
    <property type="project" value="InterPro"/>
</dbReference>
<evidence type="ECO:0000256" key="4">
    <source>
        <dbReference type="ARBA" id="ARBA00023145"/>
    </source>
</evidence>
<evidence type="ECO:0000256" key="1">
    <source>
        <dbReference type="ARBA" id="ARBA00006586"/>
    </source>
</evidence>
<feature type="binding site" evidence="6">
    <location>
        <position position="322"/>
    </location>
    <ligand>
        <name>Ca(2+)</name>
        <dbReference type="ChEBI" id="CHEBI:29108"/>
    </ligand>
</feature>
<dbReference type="PANTHER" id="PTHR34218">
    <property type="entry name" value="PEPTIDASE S45 PENICILLIN AMIDASE"/>
    <property type="match status" value="1"/>
</dbReference>
<dbReference type="InterPro" id="IPR002692">
    <property type="entry name" value="S45"/>
</dbReference>
<evidence type="ECO:0000256" key="6">
    <source>
        <dbReference type="PIRSR" id="PIRSR001227-2"/>
    </source>
</evidence>
<dbReference type="AlphaFoldDB" id="A0A5S3PRF9"/>
<feature type="active site" description="Nucleophile" evidence="5">
    <location>
        <position position="247"/>
    </location>
</feature>
<accession>A0A5S3PRF9</accession>
<feature type="binding site" evidence="6">
    <location>
        <position position="319"/>
    </location>
    <ligand>
        <name>Ca(2+)</name>
        <dbReference type="ChEBI" id="CHEBI:29108"/>
    </ligand>
</feature>
<dbReference type="InterPro" id="IPR029055">
    <property type="entry name" value="Ntn_hydrolases_N"/>
</dbReference>
<dbReference type="SUPFAM" id="SSF56235">
    <property type="entry name" value="N-terminal nucleophile aminohydrolases (Ntn hydrolases)"/>
    <property type="match status" value="1"/>
</dbReference>
<dbReference type="PIRSF" id="PIRSF001227">
    <property type="entry name" value="Pen_acylase"/>
    <property type="match status" value="1"/>
</dbReference>
<sequence length="782" mass="88612">MPLLKFCRLCLLLLLVSACKLSQKENQISIVGLSEPVEILRDQWGVNHIYAKNQKDLFFAQGYAAAKDRLFQFEIWRRQATGTVAEILGPDELKRDIGTRLFQFRGNLEEELNHYHPEGSEIINAYTDGVNAYIEEMLKTPDNLPIEFRILDILPKKWTPDVVISRHQGLKGNVNRELQYGMAVAKIGEAKVKELMWFHPNEPNISLDPKIDASVLSEDILALHKAYASGVVFEEQDIDKDYLDDGSNNWAVTGSKTESGYPLLANDPHRRVALPSLRYMVHLVAPGWNVIGGGEPEIPGISIGHNEYGAWGLTIFRTDGEDLYVYDLNPQNLSEYKYKDEWVSMKEIQDEIQIKGQETVKTTLRYSIHGPVTYIDSVNHKAYAVKCAWLEKGGAPYLASLRMDQSQTWEEFKEACTYSNIPAENMVWADKKGNIGWQAVGITPIRKSHSGLVPVPGDGSYDWEGYLPISERPNSYNPEKGYLATANQNVTSADYKHQKTLNYIWADSYRGKRIDAVLSQEKSFTMKDMEELQSDYLSIPARTIVPMLQNIKIPSEKGEEIKNRLLKWDYILDGNSVEAGIYAMWERIIRQEAENAFIPEEVNGLISLQLEKIISWLEMDGQTFGPSFEKLNKEEFLQNTLASTINALEKKLGGDMAKWKYGQANFKHSTMKNALSAFVNDSLQAKIDLGTFPRGGNSFTPNSTGNNDNQVSGGSFKFIADLSDWDKTLMINSPGQSGNPESKYYGNLHEMWSKNAYFPAYYSKEKIMKVTESRIMLVPEDK</sequence>
<dbReference type="OrthoDB" id="9759796at2"/>
<keyword evidence="9" id="KW-1185">Reference proteome</keyword>